<evidence type="ECO:0000256" key="2">
    <source>
        <dbReference type="ARBA" id="ARBA00023008"/>
    </source>
</evidence>
<evidence type="ECO:0000313" key="7">
    <source>
        <dbReference type="Proteomes" id="UP000199572"/>
    </source>
</evidence>
<name>A0A1H9SSZ8_9SPHI</name>
<dbReference type="STRING" id="390241.SAMN04488023_11975"/>
<keyword evidence="2 3" id="KW-0186">Copper</keyword>
<feature type="binding site" evidence="3">
    <location>
        <position position="96"/>
    </location>
    <ligand>
        <name>Cu cation</name>
        <dbReference type="ChEBI" id="CHEBI:23378"/>
    </ligand>
</feature>
<gene>
    <name evidence="6" type="ORF">SAMN04488023_11975</name>
</gene>
<feature type="domain" description="Thioredoxin" evidence="5">
    <location>
        <begin position="54"/>
        <end position="218"/>
    </location>
</feature>
<dbReference type="SUPFAM" id="SSF52833">
    <property type="entry name" value="Thioredoxin-like"/>
    <property type="match status" value="1"/>
</dbReference>
<dbReference type="PANTHER" id="PTHR12151">
    <property type="entry name" value="ELECTRON TRANSPORT PROTIN SCO1/SENC FAMILY MEMBER"/>
    <property type="match status" value="1"/>
</dbReference>
<dbReference type="Pfam" id="PF02630">
    <property type="entry name" value="SCO1-SenC"/>
    <property type="match status" value="1"/>
</dbReference>
<keyword evidence="3" id="KW-0479">Metal-binding</keyword>
<dbReference type="CDD" id="cd02968">
    <property type="entry name" value="SCO"/>
    <property type="match status" value="1"/>
</dbReference>
<dbReference type="PROSITE" id="PS51352">
    <property type="entry name" value="THIOREDOXIN_2"/>
    <property type="match status" value="1"/>
</dbReference>
<dbReference type="AlphaFoldDB" id="A0A1H9SSZ8"/>
<organism evidence="6 7">
    <name type="scientific">Pedobacter rhizosphaerae</name>
    <dbReference type="NCBI Taxonomy" id="390241"/>
    <lineage>
        <taxon>Bacteria</taxon>
        <taxon>Pseudomonadati</taxon>
        <taxon>Bacteroidota</taxon>
        <taxon>Sphingobacteriia</taxon>
        <taxon>Sphingobacteriales</taxon>
        <taxon>Sphingobacteriaceae</taxon>
        <taxon>Pedobacter</taxon>
    </lineage>
</organism>
<dbReference type="EMBL" id="FOGG01000019">
    <property type="protein sequence ID" value="SER88130.1"/>
    <property type="molecule type" value="Genomic_DNA"/>
</dbReference>
<reference evidence="6 7" key="1">
    <citation type="submission" date="2016-10" db="EMBL/GenBank/DDBJ databases">
        <authorList>
            <person name="de Groot N.N."/>
        </authorList>
    </citation>
    <scope>NUCLEOTIDE SEQUENCE [LARGE SCALE GENOMIC DNA]</scope>
    <source>
        <strain evidence="6 7">DSM 18610</strain>
    </source>
</reference>
<keyword evidence="4" id="KW-1015">Disulfide bond</keyword>
<dbReference type="InterPro" id="IPR003782">
    <property type="entry name" value="SCO1/SenC"/>
</dbReference>
<sequence>METRKIISKSASLILNLVAFGMLISYSSCTEEKKLPMLVERVDTKIVGGKEVADTVYRTIPEFTFLNQDSVATTNKDFDGKIYVADFFFTSCPTICPIMHRNLKKVFEKYKDDPNVMFLSHTIDVRHDIPSKLKAYKTKLGVDGKQWQFLWGPQEVIYALAQKNYLVSVNEDKQAAGGFVHQGYLVLVDKHRRIRNAYDGTVDEQVEKLMKDMDILLKEK</sequence>
<protein>
    <submittedName>
        <fullName evidence="6">Protein SCO1/2</fullName>
    </submittedName>
</protein>
<evidence type="ECO:0000256" key="1">
    <source>
        <dbReference type="ARBA" id="ARBA00010996"/>
    </source>
</evidence>
<evidence type="ECO:0000259" key="5">
    <source>
        <dbReference type="PROSITE" id="PS51352"/>
    </source>
</evidence>
<evidence type="ECO:0000256" key="4">
    <source>
        <dbReference type="PIRSR" id="PIRSR603782-2"/>
    </source>
</evidence>
<dbReference type="RefSeq" id="WP_217643849.1">
    <property type="nucleotide sequence ID" value="NZ_FOGG01000019.1"/>
</dbReference>
<evidence type="ECO:0000256" key="3">
    <source>
        <dbReference type="PIRSR" id="PIRSR603782-1"/>
    </source>
</evidence>
<feature type="binding site" evidence="3">
    <location>
        <position position="181"/>
    </location>
    <ligand>
        <name>Cu cation</name>
        <dbReference type="ChEBI" id="CHEBI:23378"/>
    </ligand>
</feature>
<feature type="binding site" evidence="3">
    <location>
        <position position="92"/>
    </location>
    <ligand>
        <name>Cu cation</name>
        <dbReference type="ChEBI" id="CHEBI:23378"/>
    </ligand>
</feature>
<dbReference type="InterPro" id="IPR013766">
    <property type="entry name" value="Thioredoxin_domain"/>
</dbReference>
<dbReference type="Gene3D" id="3.40.30.10">
    <property type="entry name" value="Glutaredoxin"/>
    <property type="match status" value="1"/>
</dbReference>
<dbReference type="InterPro" id="IPR036249">
    <property type="entry name" value="Thioredoxin-like_sf"/>
</dbReference>
<accession>A0A1H9SSZ8</accession>
<dbReference type="PANTHER" id="PTHR12151:SF25">
    <property type="entry name" value="LINALOOL DEHYDRATASE_ISOMERASE DOMAIN-CONTAINING PROTEIN"/>
    <property type="match status" value="1"/>
</dbReference>
<proteinExistence type="inferred from homology"/>
<dbReference type="GO" id="GO:0046872">
    <property type="term" value="F:metal ion binding"/>
    <property type="evidence" value="ECO:0007669"/>
    <property type="project" value="UniProtKB-KW"/>
</dbReference>
<dbReference type="Proteomes" id="UP000199572">
    <property type="component" value="Unassembled WGS sequence"/>
</dbReference>
<evidence type="ECO:0000313" key="6">
    <source>
        <dbReference type="EMBL" id="SER88130.1"/>
    </source>
</evidence>
<comment type="similarity">
    <text evidence="1">Belongs to the SCO1/2 family.</text>
</comment>
<keyword evidence="7" id="KW-1185">Reference proteome</keyword>
<feature type="disulfide bond" description="Redox-active" evidence="4">
    <location>
        <begin position="92"/>
        <end position="96"/>
    </location>
</feature>